<dbReference type="InterPro" id="IPR018060">
    <property type="entry name" value="HTH_AraC"/>
</dbReference>
<reference evidence="6 8" key="2">
    <citation type="journal article" date="2019" name="Nat. Med.">
        <title>A library of human gut bacterial isolates paired with longitudinal multiomics data enables mechanistic microbiome research.</title>
        <authorList>
            <person name="Poyet M."/>
            <person name="Groussin M."/>
            <person name="Gibbons S.M."/>
            <person name="Avila-Pacheco J."/>
            <person name="Jiang X."/>
            <person name="Kearney S.M."/>
            <person name="Perrotta A.R."/>
            <person name="Berdy B."/>
            <person name="Zhao S."/>
            <person name="Lieberman T.D."/>
            <person name="Swanson P.K."/>
            <person name="Smith M."/>
            <person name="Roesemann S."/>
            <person name="Alexander J.E."/>
            <person name="Rich S.A."/>
            <person name="Livny J."/>
            <person name="Vlamakis H."/>
            <person name="Clish C."/>
            <person name="Bullock K."/>
            <person name="Deik A."/>
            <person name="Scott J."/>
            <person name="Pierce K.A."/>
            <person name="Xavier R.J."/>
            <person name="Alm E.J."/>
        </authorList>
    </citation>
    <scope>NUCLEOTIDE SEQUENCE [LARGE SCALE GENOMIC DNA]</scope>
    <source>
        <strain evidence="6 8">BIOML-A3</strain>
    </source>
</reference>
<dbReference type="SUPFAM" id="SSF51215">
    <property type="entry name" value="Regulatory protein AraC"/>
    <property type="match status" value="1"/>
</dbReference>
<evidence type="ECO:0000313" key="6">
    <source>
        <dbReference type="EMBL" id="MSD14578.1"/>
    </source>
</evidence>
<dbReference type="PANTHER" id="PTHR43280">
    <property type="entry name" value="ARAC-FAMILY TRANSCRIPTIONAL REGULATOR"/>
    <property type="match status" value="1"/>
</dbReference>
<evidence type="ECO:0000313" key="8">
    <source>
        <dbReference type="Proteomes" id="UP000431304"/>
    </source>
</evidence>
<dbReference type="InterPro" id="IPR037923">
    <property type="entry name" value="HTH-like"/>
</dbReference>
<dbReference type="Pfam" id="PF02311">
    <property type="entry name" value="AraC_binding"/>
    <property type="match status" value="1"/>
</dbReference>
<dbReference type="STRING" id="39490.ERS852448_00777"/>
<dbReference type="InterPro" id="IPR020449">
    <property type="entry name" value="Tscrpt_reg_AraC-type_HTH"/>
</dbReference>
<dbReference type="CDD" id="cd06986">
    <property type="entry name" value="cupin_MmsR-like_N"/>
    <property type="match status" value="1"/>
</dbReference>
<accession>A0A173S5C6</accession>
<dbReference type="SUPFAM" id="SSF46689">
    <property type="entry name" value="Homeodomain-like"/>
    <property type="match status" value="2"/>
</dbReference>
<dbReference type="OrthoDB" id="9813413at2"/>
<dbReference type="Proteomes" id="UP000095492">
    <property type="component" value="Unassembled WGS sequence"/>
</dbReference>
<dbReference type="SMART" id="SM00342">
    <property type="entry name" value="HTH_ARAC"/>
    <property type="match status" value="1"/>
</dbReference>
<dbReference type="EMBL" id="WKRA01000001">
    <property type="protein sequence ID" value="MSD14578.1"/>
    <property type="molecule type" value="Genomic_DNA"/>
</dbReference>
<dbReference type="GO" id="GO:0003700">
    <property type="term" value="F:DNA-binding transcription factor activity"/>
    <property type="evidence" value="ECO:0007669"/>
    <property type="project" value="InterPro"/>
</dbReference>
<dbReference type="GO" id="GO:0043565">
    <property type="term" value="F:sequence-specific DNA binding"/>
    <property type="evidence" value="ECO:0007669"/>
    <property type="project" value="InterPro"/>
</dbReference>
<protein>
    <submittedName>
        <fullName evidence="6">AraC family transcriptional regulator</fullName>
    </submittedName>
    <submittedName>
        <fullName evidence="5">Arabinose operon regulatory protein</fullName>
    </submittedName>
</protein>
<evidence type="ECO:0000256" key="3">
    <source>
        <dbReference type="ARBA" id="ARBA00023163"/>
    </source>
</evidence>
<dbReference type="PROSITE" id="PS01124">
    <property type="entry name" value="HTH_ARAC_FAMILY_2"/>
    <property type="match status" value="1"/>
</dbReference>
<evidence type="ECO:0000259" key="4">
    <source>
        <dbReference type="PROSITE" id="PS01124"/>
    </source>
</evidence>
<dbReference type="EMBL" id="CYYA01000004">
    <property type="protein sequence ID" value="CUM85441.1"/>
    <property type="molecule type" value="Genomic_DNA"/>
</dbReference>
<keyword evidence="1" id="KW-0805">Transcription regulation</keyword>
<dbReference type="PANTHER" id="PTHR43280:SF28">
    <property type="entry name" value="HTH-TYPE TRANSCRIPTIONAL ACTIVATOR RHAS"/>
    <property type="match status" value="1"/>
</dbReference>
<dbReference type="Pfam" id="PF12833">
    <property type="entry name" value="HTH_18"/>
    <property type="match status" value="1"/>
</dbReference>
<evidence type="ECO:0000256" key="2">
    <source>
        <dbReference type="ARBA" id="ARBA00023125"/>
    </source>
</evidence>
<gene>
    <name evidence="5" type="primary">araC_2</name>
    <name evidence="5" type="ORF">ERS852448_00777</name>
    <name evidence="6" type="ORF">GKE72_00485</name>
</gene>
<reference evidence="5 7" key="1">
    <citation type="submission" date="2015-09" db="EMBL/GenBank/DDBJ databases">
        <authorList>
            <consortium name="Pathogen Informatics"/>
        </authorList>
    </citation>
    <scope>NUCLEOTIDE SEQUENCE [LARGE SCALE GENOMIC DNA]</scope>
    <source>
        <strain evidence="5 7">2789STDY5608891</strain>
    </source>
</reference>
<dbReference type="InterPro" id="IPR003313">
    <property type="entry name" value="AraC-bd"/>
</dbReference>
<dbReference type="AlphaFoldDB" id="A0A173S5C6"/>
<evidence type="ECO:0000313" key="5">
    <source>
        <dbReference type="EMBL" id="CUM85441.1"/>
    </source>
</evidence>
<organism evidence="5 7">
    <name type="scientific">Eubacterium ramulus</name>
    <dbReference type="NCBI Taxonomy" id="39490"/>
    <lineage>
        <taxon>Bacteria</taxon>
        <taxon>Bacillati</taxon>
        <taxon>Bacillota</taxon>
        <taxon>Clostridia</taxon>
        <taxon>Eubacteriales</taxon>
        <taxon>Eubacteriaceae</taxon>
        <taxon>Eubacterium</taxon>
    </lineage>
</organism>
<dbReference type="InterPro" id="IPR009057">
    <property type="entry name" value="Homeodomain-like_sf"/>
</dbReference>
<dbReference type="Gene3D" id="1.10.10.60">
    <property type="entry name" value="Homeodomain-like"/>
    <property type="match status" value="2"/>
</dbReference>
<evidence type="ECO:0000313" key="7">
    <source>
        <dbReference type="Proteomes" id="UP000095492"/>
    </source>
</evidence>
<dbReference type="RefSeq" id="WP_022035494.1">
    <property type="nucleotide sequence ID" value="NZ_CP173382.1"/>
</dbReference>
<keyword evidence="3" id="KW-0804">Transcription</keyword>
<dbReference type="GeneID" id="97391380"/>
<dbReference type="Gene3D" id="2.60.120.280">
    <property type="entry name" value="Regulatory protein AraC"/>
    <property type="match status" value="1"/>
</dbReference>
<dbReference type="Proteomes" id="UP000431304">
    <property type="component" value="Unassembled WGS sequence"/>
</dbReference>
<name>A0A173S5C6_EUBRA</name>
<feature type="domain" description="HTH araC/xylS-type" evidence="4">
    <location>
        <begin position="175"/>
        <end position="273"/>
    </location>
</feature>
<sequence>MSDFYKDSYKIRKYELFSLSVCNVGHQKCDPNHHWGPGVKDHYLIHHIVTGKGYYHCNGKLYTLKTGDSFLIYPNHEVWYYADKENPWEYSWIGFTGNDAPSILKATRFTPSFPVTYNNIHSGEINQRMNQIYNTRGNDFINSVEMAGYLYMLLAIYMREAENKNKLSRKESYVIKTIEYISSNYSSPITVNDMAAYVGLSRSYLCRAFQAVLNKSPKEYLSEYRIKQACYLLTHNEMSMIDIAESVGFENSLYFSKVFHKQMGMPPTEYARQHKTSVPGEA</sequence>
<keyword evidence="2" id="KW-0238">DNA-binding</keyword>
<dbReference type="PRINTS" id="PR00032">
    <property type="entry name" value="HTHARAC"/>
</dbReference>
<evidence type="ECO:0000256" key="1">
    <source>
        <dbReference type="ARBA" id="ARBA00023015"/>
    </source>
</evidence>
<proteinExistence type="predicted"/>